<evidence type="ECO:0000313" key="8">
    <source>
        <dbReference type="Proteomes" id="UP000436911"/>
    </source>
</evidence>
<comment type="caution">
    <text evidence="7">The sequence shown here is derived from an EMBL/GenBank/DDBJ whole genome shotgun (WGS) entry which is preliminary data.</text>
</comment>
<dbReference type="PANTHER" id="PTHR30124">
    <property type="entry name" value="MEMBRANE-BOUND LYTIC MUREIN TRANSGLYCOSYLASE A"/>
    <property type="match status" value="1"/>
</dbReference>
<evidence type="ECO:0000256" key="1">
    <source>
        <dbReference type="ARBA" id="ARBA00001420"/>
    </source>
</evidence>
<comment type="catalytic activity">
    <reaction evidence="1">
        <text>Exolytic cleavage of the (1-&gt;4)-beta-glycosidic linkage between N-acetylmuramic acid (MurNAc) and N-acetylglucosamine (GlcNAc) residues in peptidoglycan, from either the reducing or the non-reducing ends of the peptidoglycan chains, with concomitant formation of a 1,6-anhydrobond in the MurNAc residue.</text>
        <dbReference type="EC" id="4.2.2.n1"/>
    </reaction>
</comment>
<dbReference type="AlphaFoldDB" id="A0A368NPH7"/>
<evidence type="ECO:0000256" key="2">
    <source>
        <dbReference type="ARBA" id="ARBA00012587"/>
    </source>
</evidence>
<evidence type="ECO:0000256" key="4">
    <source>
        <dbReference type="ARBA" id="ARBA00023316"/>
    </source>
</evidence>
<dbReference type="GO" id="GO:0004553">
    <property type="term" value="F:hydrolase activity, hydrolyzing O-glycosyl compounds"/>
    <property type="evidence" value="ECO:0007669"/>
    <property type="project" value="InterPro"/>
</dbReference>
<gene>
    <name evidence="7" type="ORF">DXT89_06805</name>
</gene>
<keyword evidence="3" id="KW-0456">Lyase</keyword>
<proteinExistence type="predicted"/>
<dbReference type="SMART" id="SM00925">
    <property type="entry name" value="MltA"/>
    <property type="match status" value="1"/>
</dbReference>
<dbReference type="InterPro" id="IPR010611">
    <property type="entry name" value="3D_dom"/>
</dbReference>
<dbReference type="OrthoDB" id="9783686at2"/>
<dbReference type="InterPro" id="IPR026044">
    <property type="entry name" value="MltA"/>
</dbReference>
<dbReference type="SUPFAM" id="SSF50685">
    <property type="entry name" value="Barwin-like endoglucanases"/>
    <property type="match status" value="1"/>
</dbReference>
<dbReference type="InterPro" id="IPR036908">
    <property type="entry name" value="RlpA-like_sf"/>
</dbReference>
<name>A0A368NPH7_AGRVI</name>
<protein>
    <recommendedName>
        <fullName evidence="2">peptidoglycan lytic exotransglycosylase</fullName>
        <ecNumber evidence="2">4.2.2.n1</ecNumber>
    </recommendedName>
    <alternativeName>
        <fullName evidence="5">Murein hydrolase A</fullName>
    </alternativeName>
</protein>
<feature type="domain" description="Lytic transglycosylase MltA" evidence="6">
    <location>
        <begin position="106"/>
        <end position="263"/>
    </location>
</feature>
<dbReference type="InterPro" id="IPR005300">
    <property type="entry name" value="MltA_B"/>
</dbReference>
<dbReference type="Pfam" id="PF06725">
    <property type="entry name" value="3D"/>
    <property type="match status" value="1"/>
</dbReference>
<dbReference type="EC" id="4.2.2.n1" evidence="2"/>
<evidence type="ECO:0000259" key="6">
    <source>
        <dbReference type="SMART" id="SM00925"/>
    </source>
</evidence>
<keyword evidence="4" id="KW-0961">Cell wall biogenesis/degradation</keyword>
<evidence type="ECO:0000256" key="5">
    <source>
        <dbReference type="ARBA" id="ARBA00030918"/>
    </source>
</evidence>
<dbReference type="RefSeq" id="WP_060718832.1">
    <property type="nucleotide sequence ID" value="NZ_CP055265.1"/>
</dbReference>
<accession>A0A368NPH7</accession>
<dbReference type="GO" id="GO:0009253">
    <property type="term" value="P:peptidoglycan catabolic process"/>
    <property type="evidence" value="ECO:0007669"/>
    <property type="project" value="TreeGrafter"/>
</dbReference>
<evidence type="ECO:0000256" key="3">
    <source>
        <dbReference type="ARBA" id="ARBA00023239"/>
    </source>
</evidence>
<dbReference type="PIRSF" id="PIRSF019422">
    <property type="entry name" value="MltA"/>
    <property type="match status" value="1"/>
</dbReference>
<dbReference type="Pfam" id="PF03562">
    <property type="entry name" value="MltA"/>
    <property type="match status" value="1"/>
</dbReference>
<dbReference type="GO" id="GO:0009254">
    <property type="term" value="P:peptidoglycan turnover"/>
    <property type="evidence" value="ECO:0007669"/>
    <property type="project" value="InterPro"/>
</dbReference>
<dbReference type="PANTHER" id="PTHR30124:SF0">
    <property type="entry name" value="MEMBRANE-BOUND LYTIC MUREIN TRANSGLYCOSYLASE A"/>
    <property type="match status" value="1"/>
</dbReference>
<dbReference type="Proteomes" id="UP000436911">
    <property type="component" value="Unassembled WGS sequence"/>
</dbReference>
<evidence type="ECO:0000313" key="7">
    <source>
        <dbReference type="EMBL" id="KAA3529455.1"/>
    </source>
</evidence>
<reference evidence="7 8" key="1">
    <citation type="submission" date="2018-08" db="EMBL/GenBank/DDBJ databases">
        <title>Genome sequencing of Agrobacterium vitis strain ICMP 10754.</title>
        <authorList>
            <person name="Visnovsky S.B."/>
            <person name="Pitman A.R."/>
        </authorList>
    </citation>
    <scope>NUCLEOTIDE SEQUENCE [LARGE SCALE GENOMIC DNA]</scope>
    <source>
        <strain evidence="7 8">ICMP 10754</strain>
    </source>
</reference>
<dbReference type="GeneID" id="60683513"/>
<dbReference type="GO" id="GO:0019867">
    <property type="term" value="C:outer membrane"/>
    <property type="evidence" value="ECO:0007669"/>
    <property type="project" value="InterPro"/>
</dbReference>
<dbReference type="EMBL" id="QUSG01000003">
    <property type="protein sequence ID" value="KAA3529455.1"/>
    <property type="molecule type" value="Genomic_DNA"/>
</dbReference>
<sequence>MSGEATKFRLEPVGFDQLPGWDADDPSALLPAMADCLDYLTTVKPYRPGQLGLTAQDLVPLLEKAAALPRADGDALRRLLEDECQVFHVVRTDGKAGFVTAFYEPDIEVSDHPDDLYRFPFYRRPDDLIDLDDQNRPENIDSSYVFGLKNDDGVTYYPDRQAIDQGVLQGRGLEIAWAKSKVDVFFVHVQGAARLRYADGRVGRITYAAKAGHPFSGIGGLLLKRGEIAAEAMSMQAIRVWLASHPDQVDDVLWHNRSYIFFREAEVGDLSRGPIAAAKVPLVAGRSLAVDRTIHTFGFPFFIHSPTLTSQDPTGLDSGKPFARLMLALDTGSAIVGPARGDIFTGSSDEAGNLAGAVRNDADFYILIPKQAAKRVESRFG</sequence>
<organism evidence="7 8">
    <name type="scientific">Agrobacterium vitis</name>
    <name type="common">Rhizobium vitis</name>
    <dbReference type="NCBI Taxonomy" id="373"/>
    <lineage>
        <taxon>Bacteria</taxon>
        <taxon>Pseudomonadati</taxon>
        <taxon>Pseudomonadota</taxon>
        <taxon>Alphaproteobacteria</taxon>
        <taxon>Hyphomicrobiales</taxon>
        <taxon>Rhizobiaceae</taxon>
        <taxon>Rhizobium/Agrobacterium group</taxon>
        <taxon>Agrobacterium</taxon>
    </lineage>
</organism>
<dbReference type="CDD" id="cd14668">
    <property type="entry name" value="mlta_B"/>
    <property type="match status" value="1"/>
</dbReference>
<dbReference type="GO" id="GO:0008933">
    <property type="term" value="F:peptidoglycan lytic transglycosylase activity"/>
    <property type="evidence" value="ECO:0007669"/>
    <property type="project" value="TreeGrafter"/>
</dbReference>
<dbReference type="GO" id="GO:0071555">
    <property type="term" value="P:cell wall organization"/>
    <property type="evidence" value="ECO:0007669"/>
    <property type="project" value="UniProtKB-KW"/>
</dbReference>
<dbReference type="Gene3D" id="2.40.40.10">
    <property type="entry name" value="RlpA-like domain"/>
    <property type="match status" value="1"/>
</dbReference>
<dbReference type="CDD" id="cd14485">
    <property type="entry name" value="mltA_like_LT_A"/>
    <property type="match status" value="1"/>
</dbReference>
<dbReference type="Gene3D" id="2.40.240.50">
    <property type="entry name" value="Barwin-like endoglucanases"/>
    <property type="match status" value="1"/>
</dbReference>